<feature type="compositionally biased region" description="Pro residues" evidence="1">
    <location>
        <begin position="101"/>
        <end position="114"/>
    </location>
</feature>
<dbReference type="OrthoDB" id="2685848at2759"/>
<evidence type="ECO:0000259" key="2">
    <source>
        <dbReference type="Pfam" id="PF01693"/>
    </source>
</evidence>
<reference evidence="3" key="1">
    <citation type="submission" date="2011-04" db="EMBL/GenBank/DDBJ databases">
        <title>Evolution of plant cell wall degrading machinery underlies the functional diversity of forest fungi.</title>
        <authorList>
            <consortium name="US DOE Joint Genome Institute (JGI-PGF)"/>
            <person name="Eastwood D.C."/>
            <person name="Floudas D."/>
            <person name="Binder M."/>
            <person name="Majcherczyk A."/>
            <person name="Schneider P."/>
            <person name="Aerts A."/>
            <person name="Asiegbu F.O."/>
            <person name="Baker S.E."/>
            <person name="Barry K."/>
            <person name="Bendiksby M."/>
            <person name="Blumentritt M."/>
            <person name="Coutinho P.M."/>
            <person name="Cullen D."/>
            <person name="Cullen D."/>
            <person name="Gathman A."/>
            <person name="Goodell B."/>
            <person name="Henrissat B."/>
            <person name="Ihrmark K."/>
            <person name="Kauserud H."/>
            <person name="Kohler A."/>
            <person name="LaButti K."/>
            <person name="Lapidus A."/>
            <person name="Lavin J.L."/>
            <person name="Lee Y.-H."/>
            <person name="Lindquist E."/>
            <person name="Lilly W."/>
            <person name="Lucas S."/>
            <person name="Morin E."/>
            <person name="Murat C."/>
            <person name="Oguiza J.A."/>
            <person name="Park J."/>
            <person name="Pisabarro A.G."/>
            <person name="Riley R."/>
            <person name="Rosling A."/>
            <person name="Salamov A."/>
            <person name="Schmidt O."/>
            <person name="Schmutz J."/>
            <person name="Skrede I."/>
            <person name="Stenlid J."/>
            <person name="Wiebenga A."/>
            <person name="Xie X."/>
            <person name="Kues U."/>
            <person name="Hibbett D.S."/>
            <person name="Hoffmeister D."/>
            <person name="Hogberg N."/>
            <person name="Martin F."/>
            <person name="Grigoriev I.V."/>
            <person name="Watkinson S.C."/>
        </authorList>
    </citation>
    <scope>NUCLEOTIDE SEQUENCE</scope>
    <source>
        <strain evidence="3">S7.9</strain>
    </source>
</reference>
<dbReference type="RefSeq" id="XP_007313386.1">
    <property type="nucleotide sequence ID" value="XM_007313324.1"/>
</dbReference>
<name>F8NHH3_SERL9</name>
<sequence>MTQHSFPDCPSGSSGKSRAQSVQENNENVNQETLDIVLALLANLDLSSTSAMRLVSAVLDRTNVGATSAATRRSAPPTATTPLAQVPSPATATSSTLVSTPPSPLPPPTPPAPSPTAAVGAAPAPVLIQTYQGWAFNVPEPGVQGQYYLVTRGRHIGIFAAWQTTSPYVTGVSRATYTRISSVEARIAGMWLAIDNGEVEILQ</sequence>
<dbReference type="SUPFAM" id="SSF55658">
    <property type="entry name" value="L9 N-domain-like"/>
    <property type="match status" value="1"/>
</dbReference>
<gene>
    <name evidence="3" type="ORF">SERLADRAFT_433145</name>
</gene>
<feature type="region of interest" description="Disordered" evidence="1">
    <location>
        <begin position="1"/>
        <end position="26"/>
    </location>
</feature>
<feature type="compositionally biased region" description="Low complexity" evidence="1">
    <location>
        <begin position="66"/>
        <end position="100"/>
    </location>
</feature>
<dbReference type="Gene3D" id="3.40.970.10">
    <property type="entry name" value="Ribonuclease H1, N-terminal domain"/>
    <property type="match status" value="1"/>
</dbReference>
<dbReference type="Proteomes" id="UP000008064">
    <property type="component" value="Unassembled WGS sequence"/>
</dbReference>
<feature type="domain" description="Ribonuclease H1 N-terminal" evidence="2">
    <location>
        <begin position="147"/>
        <end position="178"/>
    </location>
</feature>
<dbReference type="InterPro" id="IPR009027">
    <property type="entry name" value="Ribosomal_bL9/RNase_H1_N"/>
</dbReference>
<accession>F8NHH3</accession>
<feature type="compositionally biased region" description="Polar residues" evidence="1">
    <location>
        <begin position="1"/>
        <end position="21"/>
    </location>
</feature>
<dbReference type="Pfam" id="PF01693">
    <property type="entry name" value="Cauli_VI"/>
    <property type="match status" value="1"/>
</dbReference>
<dbReference type="GeneID" id="18814135"/>
<protein>
    <recommendedName>
        <fullName evidence="2">Ribonuclease H1 N-terminal domain-containing protein</fullName>
    </recommendedName>
</protein>
<dbReference type="AlphaFoldDB" id="F8NHH3"/>
<proteinExistence type="predicted"/>
<dbReference type="KEGG" id="sla:SERLADRAFT_433145"/>
<feature type="region of interest" description="Disordered" evidence="1">
    <location>
        <begin position="66"/>
        <end position="118"/>
    </location>
</feature>
<dbReference type="HOGENOM" id="CLU_1349616_0_0_1"/>
<evidence type="ECO:0000256" key="1">
    <source>
        <dbReference type="SAM" id="MobiDB-lite"/>
    </source>
</evidence>
<organism>
    <name type="scientific">Serpula lacrymans var. lacrymans (strain S7.9)</name>
    <name type="common">Dry rot fungus</name>
    <dbReference type="NCBI Taxonomy" id="578457"/>
    <lineage>
        <taxon>Eukaryota</taxon>
        <taxon>Fungi</taxon>
        <taxon>Dikarya</taxon>
        <taxon>Basidiomycota</taxon>
        <taxon>Agaricomycotina</taxon>
        <taxon>Agaricomycetes</taxon>
        <taxon>Agaricomycetidae</taxon>
        <taxon>Boletales</taxon>
        <taxon>Coniophorineae</taxon>
        <taxon>Serpulaceae</taxon>
        <taxon>Serpula</taxon>
    </lineage>
</organism>
<dbReference type="EMBL" id="GL945429">
    <property type="protein sequence ID" value="EGO29144.1"/>
    <property type="molecule type" value="Genomic_DNA"/>
</dbReference>
<dbReference type="InterPro" id="IPR011320">
    <property type="entry name" value="RNase_H1_N"/>
</dbReference>
<evidence type="ECO:0000313" key="3">
    <source>
        <dbReference type="EMBL" id="EGO29144.1"/>
    </source>
</evidence>
<dbReference type="InterPro" id="IPR037056">
    <property type="entry name" value="RNase_H1_N_sf"/>
</dbReference>